<gene>
    <name evidence="7" type="ORF">SAMN05216369_0972</name>
</gene>
<evidence type="ECO:0000313" key="7">
    <source>
        <dbReference type="EMBL" id="SHK20790.1"/>
    </source>
</evidence>
<evidence type="ECO:0000256" key="1">
    <source>
        <dbReference type="ARBA" id="ARBA00004141"/>
    </source>
</evidence>
<protein>
    <submittedName>
        <fullName evidence="7">Uncharacterized membrane protein YgdD, TMEM256/DUF423 family</fullName>
    </submittedName>
</protein>
<evidence type="ECO:0000256" key="3">
    <source>
        <dbReference type="ARBA" id="ARBA00022692"/>
    </source>
</evidence>
<evidence type="ECO:0000256" key="2">
    <source>
        <dbReference type="ARBA" id="ARBA00009694"/>
    </source>
</evidence>
<dbReference type="GO" id="GO:0005886">
    <property type="term" value="C:plasma membrane"/>
    <property type="evidence" value="ECO:0007669"/>
    <property type="project" value="TreeGrafter"/>
</dbReference>
<comment type="subcellular location">
    <subcellularLocation>
        <location evidence="1">Membrane</location>
        <topology evidence="1">Multi-pass membrane protein</topology>
    </subcellularLocation>
</comment>
<organism evidence="7 8">
    <name type="scientific">Marinobacter antarcticus</name>
    <dbReference type="NCBI Taxonomy" id="564117"/>
    <lineage>
        <taxon>Bacteria</taxon>
        <taxon>Pseudomonadati</taxon>
        <taxon>Pseudomonadota</taxon>
        <taxon>Gammaproteobacteria</taxon>
        <taxon>Pseudomonadales</taxon>
        <taxon>Marinobacteraceae</taxon>
        <taxon>Marinobacter</taxon>
    </lineage>
</organism>
<keyword evidence="3 6" id="KW-0812">Transmembrane</keyword>
<evidence type="ECO:0000256" key="4">
    <source>
        <dbReference type="ARBA" id="ARBA00022989"/>
    </source>
</evidence>
<evidence type="ECO:0000313" key="8">
    <source>
        <dbReference type="Proteomes" id="UP000184497"/>
    </source>
</evidence>
<evidence type="ECO:0000256" key="5">
    <source>
        <dbReference type="ARBA" id="ARBA00023136"/>
    </source>
</evidence>
<dbReference type="PANTHER" id="PTHR43461:SF1">
    <property type="entry name" value="TRANSMEMBRANE PROTEIN 256"/>
    <property type="match status" value="1"/>
</dbReference>
<dbReference type="InterPro" id="IPR006696">
    <property type="entry name" value="DUF423"/>
</dbReference>
<accession>A0A1M6QL04</accession>
<keyword evidence="4 6" id="KW-1133">Transmembrane helix</keyword>
<name>A0A1M6QL04_9GAMM</name>
<evidence type="ECO:0000256" key="6">
    <source>
        <dbReference type="SAM" id="Phobius"/>
    </source>
</evidence>
<keyword evidence="5 6" id="KW-0472">Membrane</keyword>
<feature type="transmembrane region" description="Helical" evidence="6">
    <location>
        <begin position="12"/>
        <end position="37"/>
    </location>
</feature>
<dbReference type="Pfam" id="PF04241">
    <property type="entry name" value="DUF423"/>
    <property type="match status" value="1"/>
</dbReference>
<feature type="transmembrane region" description="Helical" evidence="6">
    <location>
        <begin position="109"/>
        <end position="133"/>
    </location>
</feature>
<dbReference type="PANTHER" id="PTHR43461">
    <property type="entry name" value="TRANSMEMBRANE PROTEIN 256"/>
    <property type="match status" value="1"/>
</dbReference>
<dbReference type="AlphaFoldDB" id="A0A1M6QL04"/>
<reference evidence="8" key="1">
    <citation type="submission" date="2016-11" db="EMBL/GenBank/DDBJ databases">
        <authorList>
            <person name="Varghese N."/>
            <person name="Submissions S."/>
        </authorList>
    </citation>
    <scope>NUCLEOTIDE SEQUENCE [LARGE SCALE GENOMIC DNA]</scope>
    <source>
        <strain evidence="8">CGMCC 1.10835</strain>
    </source>
</reference>
<comment type="similarity">
    <text evidence="2">Belongs to the UPF0382 family.</text>
</comment>
<sequence length="142" mass="15266">MTAESVKLHSLGLMRLPIVTGAFFALMAVMAGAFGAHGLRNVVSERSLEVFQTAVTYQMYHAIALLLVALLSGFGLSRRLLGFAAGFFLTGILLFSGSLYTLVLTDIRWVGPITPMGGVCFMIGWALLLTAGVRRQANKDRG</sequence>
<feature type="transmembrane region" description="Helical" evidence="6">
    <location>
        <begin position="83"/>
        <end position="103"/>
    </location>
</feature>
<dbReference type="STRING" id="564117.SAMN05216369_0972"/>
<keyword evidence="8" id="KW-1185">Reference proteome</keyword>
<dbReference type="EMBL" id="FRAQ01000001">
    <property type="protein sequence ID" value="SHK20790.1"/>
    <property type="molecule type" value="Genomic_DNA"/>
</dbReference>
<feature type="transmembrane region" description="Helical" evidence="6">
    <location>
        <begin position="57"/>
        <end position="76"/>
    </location>
</feature>
<proteinExistence type="inferred from homology"/>
<dbReference type="Proteomes" id="UP000184497">
    <property type="component" value="Unassembled WGS sequence"/>
</dbReference>